<accession>A0A382VN00</accession>
<evidence type="ECO:0000259" key="1">
    <source>
        <dbReference type="PROSITE" id="PS51787"/>
    </source>
</evidence>
<evidence type="ECO:0000313" key="2">
    <source>
        <dbReference type="EMBL" id="SVD47902.1"/>
    </source>
</evidence>
<proteinExistence type="predicted"/>
<dbReference type="AlphaFoldDB" id="A0A382VN00"/>
<dbReference type="InterPro" id="IPR046336">
    <property type="entry name" value="Lon_prtase_N_sf"/>
</dbReference>
<organism evidence="2">
    <name type="scientific">marine metagenome</name>
    <dbReference type="NCBI Taxonomy" id="408172"/>
    <lineage>
        <taxon>unclassified sequences</taxon>
        <taxon>metagenomes</taxon>
        <taxon>ecological metagenomes</taxon>
    </lineage>
</organism>
<dbReference type="InterPro" id="IPR003111">
    <property type="entry name" value="Lon_prtase_N"/>
</dbReference>
<name>A0A382VN00_9ZZZZ</name>
<reference evidence="2" key="1">
    <citation type="submission" date="2018-05" db="EMBL/GenBank/DDBJ databases">
        <authorList>
            <person name="Lanie J.A."/>
            <person name="Ng W.-L."/>
            <person name="Kazmierczak K.M."/>
            <person name="Andrzejewski T.M."/>
            <person name="Davidsen T.M."/>
            <person name="Wayne K.J."/>
            <person name="Tettelin H."/>
            <person name="Glass J.I."/>
            <person name="Rusch D."/>
            <person name="Podicherti R."/>
            <person name="Tsui H.-C.T."/>
            <person name="Winkler M.E."/>
        </authorList>
    </citation>
    <scope>NUCLEOTIDE SEQUENCE</scope>
</reference>
<dbReference type="InterPro" id="IPR015947">
    <property type="entry name" value="PUA-like_sf"/>
</dbReference>
<gene>
    <name evidence="2" type="ORF">METZ01_LOCUS400756</name>
</gene>
<dbReference type="PANTHER" id="PTHR46732:SF8">
    <property type="entry name" value="ATP-DEPENDENT PROTEASE LA (LON) DOMAIN PROTEIN"/>
    <property type="match status" value="1"/>
</dbReference>
<dbReference type="EMBL" id="UINC01153275">
    <property type="protein sequence ID" value="SVD47902.1"/>
    <property type="molecule type" value="Genomic_DNA"/>
</dbReference>
<dbReference type="Gene3D" id="2.30.130.40">
    <property type="entry name" value="LON domain-like"/>
    <property type="match status" value="1"/>
</dbReference>
<sequence length="80" mass="9061">MVKKMLIPIFPLNGAILFPETNLPLNIFEERYIEMIDFALGKNKLLGMIQTKDNGDLYRVGCIGRINSFNETKDGVILSN</sequence>
<dbReference type="Pfam" id="PF02190">
    <property type="entry name" value="LON_substr_bdg"/>
    <property type="match status" value="1"/>
</dbReference>
<dbReference type="SUPFAM" id="SSF88697">
    <property type="entry name" value="PUA domain-like"/>
    <property type="match status" value="1"/>
</dbReference>
<dbReference type="PANTHER" id="PTHR46732">
    <property type="entry name" value="ATP-DEPENDENT PROTEASE LA (LON) DOMAIN PROTEIN"/>
    <property type="match status" value="1"/>
</dbReference>
<dbReference type="PROSITE" id="PS51787">
    <property type="entry name" value="LON_N"/>
    <property type="match status" value="1"/>
</dbReference>
<feature type="domain" description="Lon N-terminal" evidence="1">
    <location>
        <begin position="7"/>
        <end position="80"/>
    </location>
</feature>
<protein>
    <recommendedName>
        <fullName evidence="1">Lon N-terminal domain-containing protein</fullName>
    </recommendedName>
</protein>